<dbReference type="HOGENOM" id="CLU_098620_0_0_14"/>
<dbReference type="Proteomes" id="UP000009135">
    <property type="component" value="Chromosome"/>
</dbReference>
<protein>
    <submittedName>
        <fullName evidence="1">Uncharacterized protein</fullName>
    </submittedName>
</protein>
<organism evidence="1 2">
    <name type="scientific">Mycoplasma haemocanis (strain Illinois)</name>
    <dbReference type="NCBI Taxonomy" id="1111676"/>
    <lineage>
        <taxon>Bacteria</taxon>
        <taxon>Bacillati</taxon>
        <taxon>Mycoplasmatota</taxon>
        <taxon>Mollicutes</taxon>
        <taxon>Mycoplasmataceae</taxon>
        <taxon>Mycoplasma</taxon>
    </lineage>
</organism>
<dbReference type="STRING" id="1111676.MHC_01225"/>
<sequence>MMYHTCLAMIISSTTKLVASSLASCSVAVGGLLVGSQYLWKNPEKKSISSLLKEKNPEKRLIEKSSTGSESEWKAAWKNYLTSGGNIWSIDGGDKQPNGTDNAPSDFIQKCLDKSNISVDNEQDTIYSQVLNYCTRDTLIKDLIFGSKRILVNASDKDTSEWNASWALYKSKNTNTSKNGDKWALDDWDKKHSESNAPDSFKKKCVDKSTNKAYSQKSLVEDYSLVSEWCTTNA</sequence>
<name>H6N639_MYCHN</name>
<keyword evidence="2" id="KW-1185">Reference proteome</keyword>
<dbReference type="EMBL" id="CP003199">
    <property type="protein sequence ID" value="AEW45111.2"/>
    <property type="molecule type" value="Genomic_DNA"/>
</dbReference>
<evidence type="ECO:0000313" key="2">
    <source>
        <dbReference type="Proteomes" id="UP000009135"/>
    </source>
</evidence>
<accession>H6N639</accession>
<dbReference type="AlphaFoldDB" id="H6N639"/>
<reference evidence="1 2" key="1">
    <citation type="journal article" date="2012" name="J. Bacteriol.">
        <title>Complete genome sequence of Mycoplasma haemocanis strain Illinois.</title>
        <authorList>
            <person name="do Nascimento N.C."/>
            <person name="Guimaraes A.M."/>
            <person name="Santos A.P."/>
            <person name="Sanmiguel P.J."/>
            <person name="Messick J.B."/>
        </authorList>
    </citation>
    <scope>NUCLEOTIDE SEQUENCE [LARGE SCALE GENOMIC DNA]</scope>
    <source>
        <strain evidence="1 2">Illinois</strain>
    </source>
</reference>
<dbReference type="KEGG" id="mhe:MHC_01225"/>
<gene>
    <name evidence="1" type="ordered locus">MHC_01225</name>
</gene>
<proteinExistence type="predicted"/>
<evidence type="ECO:0000313" key="1">
    <source>
        <dbReference type="EMBL" id="AEW45111.2"/>
    </source>
</evidence>